<dbReference type="GO" id="GO:0044780">
    <property type="term" value="P:bacterial-type flagellum assembly"/>
    <property type="evidence" value="ECO:0007669"/>
    <property type="project" value="InterPro"/>
</dbReference>
<keyword evidence="2" id="KW-0808">Transferase</keyword>
<dbReference type="SUPFAM" id="SSF101116">
    <property type="entry name" value="Flagellar export chaperone FliS"/>
    <property type="match status" value="1"/>
</dbReference>
<dbReference type="PANTHER" id="PTHR43630">
    <property type="entry name" value="POLY-BETA-1,6-N-ACETYL-D-GLUCOSAMINE SYNTHASE"/>
    <property type="match status" value="1"/>
</dbReference>
<reference evidence="3" key="1">
    <citation type="submission" date="2017-01" db="EMBL/GenBank/DDBJ databases">
        <authorList>
            <person name="Varghese N."/>
            <person name="Submissions S."/>
        </authorList>
    </citation>
    <scope>NUCLEOTIDE SEQUENCE [LARGE SCALE GENOMIC DNA]</scope>
    <source>
        <strain evidence="3">DSM 16176</strain>
    </source>
</reference>
<dbReference type="InterPro" id="IPR001173">
    <property type="entry name" value="Glyco_trans_2-like"/>
</dbReference>
<accession>A0A1N7JP26</accession>
<evidence type="ECO:0000313" key="3">
    <source>
        <dbReference type="Proteomes" id="UP000186156"/>
    </source>
</evidence>
<dbReference type="InterPro" id="IPR029044">
    <property type="entry name" value="Nucleotide-diphossugar_trans"/>
</dbReference>
<dbReference type="Gene3D" id="3.90.550.10">
    <property type="entry name" value="Spore Coat Polysaccharide Biosynthesis Protein SpsA, Chain A"/>
    <property type="match status" value="1"/>
</dbReference>
<feature type="domain" description="Glycosyltransferase 2-like" evidence="1">
    <location>
        <begin position="4"/>
        <end position="126"/>
    </location>
</feature>
<dbReference type="Pfam" id="PF00535">
    <property type="entry name" value="Glycos_transf_2"/>
    <property type="match status" value="1"/>
</dbReference>
<dbReference type="InterPro" id="IPR011990">
    <property type="entry name" value="TPR-like_helical_dom_sf"/>
</dbReference>
<dbReference type="InterPro" id="IPR003713">
    <property type="entry name" value="FliS"/>
</dbReference>
<dbReference type="Proteomes" id="UP000186156">
    <property type="component" value="Unassembled WGS sequence"/>
</dbReference>
<dbReference type="PANTHER" id="PTHR43630:SF2">
    <property type="entry name" value="GLYCOSYLTRANSFERASE"/>
    <property type="match status" value="1"/>
</dbReference>
<dbReference type="STRING" id="252246.SAMN05421799_101105"/>
<proteinExistence type="predicted"/>
<dbReference type="InterPro" id="IPR036584">
    <property type="entry name" value="FliS_sf"/>
</dbReference>
<dbReference type="CDD" id="cd02511">
    <property type="entry name" value="Beta4Glucosyltransferase"/>
    <property type="match status" value="1"/>
</dbReference>
<protein>
    <submittedName>
        <fullName evidence="2">Glycosyltransferase involved in cell wall bisynthesis</fullName>
    </submittedName>
</protein>
<keyword evidence="3" id="KW-1185">Reference proteome</keyword>
<dbReference type="GO" id="GO:0016740">
    <property type="term" value="F:transferase activity"/>
    <property type="evidence" value="ECO:0007669"/>
    <property type="project" value="UniProtKB-KW"/>
</dbReference>
<gene>
    <name evidence="2" type="ORF">SAMN05421799_101105</name>
</gene>
<organism evidence="2 3">
    <name type="scientific">Alicyclobacillus vulcanalis</name>
    <dbReference type="NCBI Taxonomy" id="252246"/>
    <lineage>
        <taxon>Bacteria</taxon>
        <taxon>Bacillati</taxon>
        <taxon>Bacillota</taxon>
        <taxon>Bacilli</taxon>
        <taxon>Bacillales</taxon>
        <taxon>Alicyclobacillaceae</taxon>
        <taxon>Alicyclobacillus</taxon>
    </lineage>
</organism>
<dbReference type="OrthoDB" id="9815923at2"/>
<dbReference type="Gene3D" id="1.25.40.10">
    <property type="entry name" value="Tetratricopeptide repeat domain"/>
    <property type="match status" value="1"/>
</dbReference>
<dbReference type="AlphaFoldDB" id="A0A1N7JP26"/>
<dbReference type="Gene3D" id="1.20.120.340">
    <property type="entry name" value="Flagellar protein FliS"/>
    <property type="match status" value="1"/>
</dbReference>
<dbReference type="SUPFAM" id="SSF48452">
    <property type="entry name" value="TPR-like"/>
    <property type="match status" value="1"/>
</dbReference>
<sequence length="754" mass="86243">MRLSACMIVKDEAHVIKRCLESLRDVADEVVIVDTGSTDATREIAESFGAKVYEFVWTGDFSAARNMALEHAYGDYVLVIDADEFLPKDDGLRLRQAVERGEADAFTVDIINYLGSVRRFIRSPGVRVVRVFRRGFRYRGIIHEQILHDLVEAGAHIEMLDVELHHLGYLEEFIKLKNKSERNIQLLEKELADHPEDLFHVTNLMAEYGRLGQNGDIIRIGEPMVEKVRPEHFARQSHLILRLYRMLMTAYGELGDMNKLQEFGTRAMRIFPNAADLPYTLGVYALKHRRLRQARAAFEQALEIGEPKVHLVDSVPGSGSYAAHAKLGEVWVYLGDLIAARRHFFQSLRAYPRQERLYAFVAGVVPIRERGVYAQLKEMARHDPLCLTFATWAGVLWGVPDSFEDVATLPVMPETAAIVAKLKAAVALRQSVDASAFAGDSLGLREYKWLQLLASLDQEMDIPELDFEEDARYHALRPWLLDEQVPKKLAPLFDDLLLASAYRTLYKWMPKAADRDDWFVHAVCSPLAEGMSCVDWKGGLPWEIELRAMRAFSKKNFEQSAVELERALDFEPTVRKIIIETDLALVYQNVQHAQTIVRQALIAFPSSELLHAVAAKLQMASRRVPSLDELLEGDLEVNPHRAYQGSVKAMPLKAKIVKLHERACECVDEIRRLVESEDIMGARRYIEYVQDITAFLRSNLDLTYEAARAADASYAYYYRMLVDWYLQPAKVKEQYEEMRTFWASWAQTWEKVEA</sequence>
<dbReference type="EMBL" id="FTOO01000001">
    <property type="protein sequence ID" value="SIS51070.1"/>
    <property type="molecule type" value="Genomic_DNA"/>
</dbReference>
<evidence type="ECO:0000313" key="2">
    <source>
        <dbReference type="EMBL" id="SIS51070.1"/>
    </source>
</evidence>
<dbReference type="RefSeq" id="WP_076344005.1">
    <property type="nucleotide sequence ID" value="NZ_FTOO01000001.1"/>
</dbReference>
<dbReference type="Pfam" id="PF02561">
    <property type="entry name" value="FliS"/>
    <property type="match status" value="1"/>
</dbReference>
<dbReference type="SUPFAM" id="SSF53448">
    <property type="entry name" value="Nucleotide-diphospho-sugar transferases"/>
    <property type="match status" value="1"/>
</dbReference>
<evidence type="ECO:0000259" key="1">
    <source>
        <dbReference type="Pfam" id="PF00535"/>
    </source>
</evidence>
<name>A0A1N7JP26_9BACL</name>